<name>A0A1Y1HSQ6_KLENI</name>
<dbReference type="PANTHER" id="PTHR36780:SF1">
    <property type="entry name" value="PROFILIN"/>
    <property type="match status" value="1"/>
</dbReference>
<dbReference type="OMA" id="REVSWHI"/>
<gene>
    <name evidence="1" type="ORF">KFL_000440320</name>
</gene>
<evidence type="ECO:0000313" key="1">
    <source>
        <dbReference type="EMBL" id="GAQ80031.1"/>
    </source>
</evidence>
<dbReference type="Gene3D" id="3.30.450.30">
    <property type="entry name" value="Dynein light chain 2a, cytoplasmic"/>
    <property type="match status" value="1"/>
</dbReference>
<dbReference type="InterPro" id="IPR036140">
    <property type="entry name" value="PFN_sf"/>
</dbReference>
<proteinExistence type="predicted"/>
<accession>A0A1Y1HSQ6</accession>
<dbReference type="AlphaFoldDB" id="A0A1Y1HSQ6"/>
<evidence type="ECO:0000313" key="2">
    <source>
        <dbReference type="Proteomes" id="UP000054558"/>
    </source>
</evidence>
<dbReference type="Pfam" id="PF00235">
    <property type="entry name" value="Profilin"/>
    <property type="match status" value="1"/>
</dbReference>
<dbReference type="STRING" id="105231.A0A1Y1HSQ6"/>
<dbReference type="OrthoDB" id="1880154at2759"/>
<keyword evidence="2" id="KW-1185">Reference proteome</keyword>
<dbReference type="PANTHER" id="PTHR36780">
    <property type="entry name" value="OS05G0241400 PROTEIN"/>
    <property type="match status" value="1"/>
</dbReference>
<reference evidence="1 2" key="1">
    <citation type="journal article" date="2014" name="Nat. Commun.">
        <title>Klebsormidium flaccidum genome reveals primary factors for plant terrestrial adaptation.</title>
        <authorList>
            <person name="Hori K."/>
            <person name="Maruyama F."/>
            <person name="Fujisawa T."/>
            <person name="Togashi T."/>
            <person name="Yamamoto N."/>
            <person name="Seo M."/>
            <person name="Sato S."/>
            <person name="Yamada T."/>
            <person name="Mori H."/>
            <person name="Tajima N."/>
            <person name="Moriyama T."/>
            <person name="Ikeuchi M."/>
            <person name="Watanabe M."/>
            <person name="Wada H."/>
            <person name="Kobayashi K."/>
            <person name="Saito M."/>
            <person name="Masuda T."/>
            <person name="Sasaki-Sekimoto Y."/>
            <person name="Mashiguchi K."/>
            <person name="Awai K."/>
            <person name="Shimojima M."/>
            <person name="Masuda S."/>
            <person name="Iwai M."/>
            <person name="Nobusawa T."/>
            <person name="Narise T."/>
            <person name="Kondo S."/>
            <person name="Saito H."/>
            <person name="Sato R."/>
            <person name="Murakawa M."/>
            <person name="Ihara Y."/>
            <person name="Oshima-Yamada Y."/>
            <person name="Ohtaka K."/>
            <person name="Satoh M."/>
            <person name="Sonobe K."/>
            <person name="Ishii M."/>
            <person name="Ohtani R."/>
            <person name="Kanamori-Sato M."/>
            <person name="Honoki R."/>
            <person name="Miyazaki D."/>
            <person name="Mochizuki H."/>
            <person name="Umetsu J."/>
            <person name="Higashi K."/>
            <person name="Shibata D."/>
            <person name="Kamiya Y."/>
            <person name="Sato N."/>
            <person name="Nakamura Y."/>
            <person name="Tabata S."/>
            <person name="Ida S."/>
            <person name="Kurokawa K."/>
            <person name="Ohta H."/>
        </authorList>
    </citation>
    <scope>NUCLEOTIDE SEQUENCE [LARGE SCALE GENOMIC DNA]</scope>
    <source>
        <strain evidence="1 2">NIES-2285</strain>
    </source>
</reference>
<dbReference type="Proteomes" id="UP000054558">
    <property type="component" value="Unassembled WGS sequence"/>
</dbReference>
<protein>
    <submittedName>
        <fullName evidence="1">Profilin family protein</fullName>
    </submittedName>
</protein>
<dbReference type="InterPro" id="IPR048278">
    <property type="entry name" value="PFN"/>
</dbReference>
<organism evidence="1 2">
    <name type="scientific">Klebsormidium nitens</name>
    <name type="common">Green alga</name>
    <name type="synonym">Ulothrix nitens</name>
    <dbReference type="NCBI Taxonomy" id="105231"/>
    <lineage>
        <taxon>Eukaryota</taxon>
        <taxon>Viridiplantae</taxon>
        <taxon>Streptophyta</taxon>
        <taxon>Klebsormidiophyceae</taxon>
        <taxon>Klebsormidiales</taxon>
        <taxon>Klebsormidiaceae</taxon>
        <taxon>Klebsormidium</taxon>
    </lineage>
</organism>
<dbReference type="GO" id="GO:0003779">
    <property type="term" value="F:actin binding"/>
    <property type="evidence" value="ECO:0007669"/>
    <property type="project" value="InterPro"/>
</dbReference>
<dbReference type="EMBL" id="DF236993">
    <property type="protein sequence ID" value="GAQ80031.1"/>
    <property type="molecule type" value="Genomic_DNA"/>
</dbReference>
<dbReference type="SUPFAM" id="SSF55770">
    <property type="entry name" value="Profilin (actin-binding protein)"/>
    <property type="match status" value="1"/>
</dbReference>
<sequence length="148" mass="15629">MSGGGESSAVQRIWNVWSTANVGPEKVLQGAAILNLDPERTTKLANVVHAQEGLTLKLASARSIISAVTEEHLHEDYLEVANQQYLVTNTSERLYHARSVSSLTGAGLILVPTGSTVVLGAYNGRTAAAAKAAAATESLANELLRRGY</sequence>